<dbReference type="EC" id="6.1.1.3" evidence="13"/>
<evidence type="ECO:0000256" key="3">
    <source>
        <dbReference type="ARBA" id="ARBA00022555"/>
    </source>
</evidence>
<proteinExistence type="inferred from homology"/>
<dbReference type="KEGG" id="sedi:EBB79_13640"/>
<keyword evidence="17" id="KW-1185">Reference proteome</keyword>
<dbReference type="InterPro" id="IPR006195">
    <property type="entry name" value="aa-tRNA-synth_II"/>
</dbReference>
<dbReference type="InterPro" id="IPR045864">
    <property type="entry name" value="aa-tRNA-synth_II/BPL/LPL"/>
</dbReference>
<feature type="binding site" evidence="13">
    <location>
        <position position="344"/>
    </location>
    <ligand>
        <name>Zn(2+)</name>
        <dbReference type="ChEBI" id="CHEBI:29105"/>
        <note>catalytic</note>
    </ligand>
</feature>
<dbReference type="SMART" id="SM00863">
    <property type="entry name" value="tRNA_SAD"/>
    <property type="match status" value="1"/>
</dbReference>
<dbReference type="CDD" id="cd00860">
    <property type="entry name" value="ThrRS_anticodon"/>
    <property type="match status" value="1"/>
</dbReference>
<dbReference type="PROSITE" id="PS50862">
    <property type="entry name" value="AA_TRNA_LIGASE_II"/>
    <property type="match status" value="1"/>
</dbReference>
<dbReference type="PANTHER" id="PTHR11451:SF44">
    <property type="entry name" value="THREONINE--TRNA LIGASE, CHLOROPLASTIC_MITOCHONDRIAL 2"/>
    <property type="match status" value="1"/>
</dbReference>
<dbReference type="Pfam" id="PF02824">
    <property type="entry name" value="TGS"/>
    <property type="match status" value="1"/>
</dbReference>
<dbReference type="GO" id="GO:0046872">
    <property type="term" value="F:metal ion binding"/>
    <property type="evidence" value="ECO:0007669"/>
    <property type="project" value="UniProtKB-KW"/>
</dbReference>
<dbReference type="InterPro" id="IPR002320">
    <property type="entry name" value="Thr-tRNA-ligase_IIa"/>
</dbReference>
<evidence type="ECO:0000256" key="12">
    <source>
        <dbReference type="ARBA" id="ARBA00049515"/>
    </source>
</evidence>
<evidence type="ECO:0000259" key="14">
    <source>
        <dbReference type="PROSITE" id="PS50862"/>
    </source>
</evidence>
<dbReference type="Proteomes" id="UP000283063">
    <property type="component" value="Chromosome"/>
</dbReference>
<dbReference type="AlphaFoldDB" id="A0A3T0N494"/>
<feature type="domain" description="Aminoacyl-transfer RNA synthetases class-II family profile" evidence="14">
    <location>
        <begin position="247"/>
        <end position="544"/>
    </location>
</feature>
<feature type="binding site" evidence="13">
    <location>
        <position position="521"/>
    </location>
    <ligand>
        <name>Zn(2+)</name>
        <dbReference type="ChEBI" id="CHEBI:29105"/>
        <note>catalytic</note>
    </ligand>
</feature>
<dbReference type="FunFam" id="3.30.930.10:FF:000002">
    <property type="entry name" value="Threonine--tRNA ligase"/>
    <property type="match status" value="1"/>
</dbReference>
<dbReference type="NCBIfam" id="TIGR00418">
    <property type="entry name" value="thrS"/>
    <property type="match status" value="1"/>
</dbReference>
<evidence type="ECO:0000256" key="1">
    <source>
        <dbReference type="ARBA" id="ARBA00008226"/>
    </source>
</evidence>
<dbReference type="Gene3D" id="3.30.54.20">
    <property type="match status" value="1"/>
</dbReference>
<feature type="domain" description="TGS" evidence="15">
    <location>
        <begin position="1"/>
        <end position="63"/>
    </location>
</feature>
<evidence type="ECO:0000256" key="6">
    <source>
        <dbReference type="ARBA" id="ARBA00022741"/>
    </source>
</evidence>
<comment type="cofactor">
    <cofactor evidence="13">
        <name>Zn(2+)</name>
        <dbReference type="ChEBI" id="CHEBI:29105"/>
    </cofactor>
    <text evidence="13">Binds 1 zinc ion per subunit.</text>
</comment>
<dbReference type="FunFam" id="3.30.54.20:FF:000002">
    <property type="entry name" value="Threonine--tRNA ligase"/>
    <property type="match status" value="1"/>
</dbReference>
<evidence type="ECO:0000259" key="15">
    <source>
        <dbReference type="PROSITE" id="PS51880"/>
    </source>
</evidence>
<dbReference type="InterPro" id="IPR033728">
    <property type="entry name" value="ThrRS_core"/>
</dbReference>
<evidence type="ECO:0000256" key="5">
    <source>
        <dbReference type="ARBA" id="ARBA00022723"/>
    </source>
</evidence>
<reference evidence="16 17" key="1">
    <citation type="submission" date="2018-10" db="EMBL/GenBank/DDBJ databases">
        <title>Parasedimentitalea marina sp. nov., a psychrophilic bacterium isolated from deep seawater of the New Britain Trench.</title>
        <authorList>
            <person name="Cao J."/>
        </authorList>
    </citation>
    <scope>NUCLEOTIDE SEQUENCE [LARGE SCALE GENOMIC DNA]</scope>
    <source>
        <strain evidence="16 17">W43</strain>
    </source>
</reference>
<gene>
    <name evidence="13 16" type="primary">thrS</name>
    <name evidence="16" type="ORF">EBB79_13640</name>
</gene>
<dbReference type="Pfam" id="PF00587">
    <property type="entry name" value="tRNA-synt_2b"/>
    <property type="match status" value="1"/>
</dbReference>
<dbReference type="GO" id="GO:0005524">
    <property type="term" value="F:ATP binding"/>
    <property type="evidence" value="ECO:0007669"/>
    <property type="project" value="UniProtKB-UniRule"/>
</dbReference>
<dbReference type="PANTHER" id="PTHR11451">
    <property type="entry name" value="THREONINE-TRNA LIGASE"/>
    <property type="match status" value="1"/>
</dbReference>
<keyword evidence="9 13" id="KW-0694">RNA-binding</keyword>
<organism evidence="16 17">
    <name type="scientific">Parasedimentitalea marina</name>
    <dbReference type="NCBI Taxonomy" id="2483033"/>
    <lineage>
        <taxon>Bacteria</taxon>
        <taxon>Pseudomonadati</taxon>
        <taxon>Pseudomonadota</taxon>
        <taxon>Alphaproteobacteria</taxon>
        <taxon>Rhodobacterales</taxon>
        <taxon>Paracoccaceae</taxon>
        <taxon>Parasedimentitalea</taxon>
    </lineage>
</organism>
<comment type="catalytic activity">
    <reaction evidence="12 13">
        <text>tRNA(Thr) + L-threonine + ATP = L-threonyl-tRNA(Thr) + AMP + diphosphate + H(+)</text>
        <dbReference type="Rhea" id="RHEA:24624"/>
        <dbReference type="Rhea" id="RHEA-COMP:9670"/>
        <dbReference type="Rhea" id="RHEA-COMP:9704"/>
        <dbReference type="ChEBI" id="CHEBI:15378"/>
        <dbReference type="ChEBI" id="CHEBI:30616"/>
        <dbReference type="ChEBI" id="CHEBI:33019"/>
        <dbReference type="ChEBI" id="CHEBI:57926"/>
        <dbReference type="ChEBI" id="CHEBI:78442"/>
        <dbReference type="ChEBI" id="CHEBI:78534"/>
        <dbReference type="ChEBI" id="CHEBI:456215"/>
        <dbReference type="EC" id="6.1.1.3"/>
    </reaction>
</comment>
<dbReference type="InterPro" id="IPR012947">
    <property type="entry name" value="tRNA_SAD"/>
</dbReference>
<evidence type="ECO:0000256" key="8">
    <source>
        <dbReference type="ARBA" id="ARBA00022840"/>
    </source>
</evidence>
<comment type="subunit">
    <text evidence="13">Homodimer.</text>
</comment>
<dbReference type="CDD" id="cd01667">
    <property type="entry name" value="TGS_ThrRS"/>
    <property type="match status" value="1"/>
</dbReference>
<evidence type="ECO:0000256" key="9">
    <source>
        <dbReference type="ARBA" id="ARBA00022884"/>
    </source>
</evidence>
<dbReference type="FunFam" id="3.40.50.800:FF:000001">
    <property type="entry name" value="Threonine--tRNA ligase"/>
    <property type="match status" value="1"/>
</dbReference>
<dbReference type="EMBL" id="CP033219">
    <property type="protein sequence ID" value="AZV78811.1"/>
    <property type="molecule type" value="Genomic_DNA"/>
</dbReference>
<keyword evidence="2 13" id="KW-0963">Cytoplasm</keyword>
<comment type="caution">
    <text evidence="13">Lacks conserved residue(s) required for the propagation of feature annotation.</text>
</comment>
<evidence type="ECO:0000256" key="4">
    <source>
        <dbReference type="ARBA" id="ARBA00022598"/>
    </source>
</evidence>
<dbReference type="InterPro" id="IPR004154">
    <property type="entry name" value="Anticodon-bd"/>
</dbReference>
<dbReference type="Pfam" id="PF03129">
    <property type="entry name" value="HGTP_anticodon"/>
    <property type="match status" value="1"/>
</dbReference>
<evidence type="ECO:0000256" key="7">
    <source>
        <dbReference type="ARBA" id="ARBA00022833"/>
    </source>
</evidence>
<dbReference type="SUPFAM" id="SSF55681">
    <property type="entry name" value="Class II aaRS and biotin synthetases"/>
    <property type="match status" value="1"/>
</dbReference>
<keyword evidence="11 13" id="KW-0030">Aminoacyl-tRNA synthetase</keyword>
<keyword evidence="10 13" id="KW-0648">Protein biosynthesis</keyword>
<accession>A0A3T0N494</accession>
<dbReference type="GO" id="GO:0005737">
    <property type="term" value="C:cytoplasm"/>
    <property type="evidence" value="ECO:0007669"/>
    <property type="project" value="UniProtKB-SubCell"/>
</dbReference>
<evidence type="ECO:0000313" key="17">
    <source>
        <dbReference type="Proteomes" id="UP000283063"/>
    </source>
</evidence>
<keyword evidence="6 13" id="KW-0547">Nucleotide-binding</keyword>
<comment type="subcellular location">
    <subcellularLocation>
        <location evidence="13">Cytoplasm</location>
    </subcellularLocation>
</comment>
<keyword evidence="8 13" id="KW-0067">ATP-binding</keyword>
<evidence type="ECO:0000256" key="13">
    <source>
        <dbReference type="HAMAP-Rule" id="MF_00184"/>
    </source>
</evidence>
<dbReference type="HAMAP" id="MF_00184">
    <property type="entry name" value="Thr_tRNA_synth"/>
    <property type="match status" value="1"/>
</dbReference>
<keyword evidence="7 13" id="KW-0862">Zinc</keyword>
<dbReference type="Gene3D" id="3.10.20.30">
    <property type="match status" value="1"/>
</dbReference>
<dbReference type="RefSeq" id="WP_127749360.1">
    <property type="nucleotide sequence ID" value="NZ_CP033219.1"/>
</dbReference>
<keyword evidence="3 13" id="KW-0820">tRNA-binding</keyword>
<feature type="binding site" evidence="13">
    <location>
        <position position="395"/>
    </location>
    <ligand>
        <name>Zn(2+)</name>
        <dbReference type="ChEBI" id="CHEBI:29105"/>
        <note>catalytic</note>
    </ligand>
</feature>
<name>A0A3T0N494_9RHOB</name>
<dbReference type="GO" id="GO:0006435">
    <property type="term" value="P:threonyl-tRNA aminoacylation"/>
    <property type="evidence" value="ECO:0007669"/>
    <property type="project" value="UniProtKB-UniRule"/>
</dbReference>
<dbReference type="PROSITE" id="PS51880">
    <property type="entry name" value="TGS"/>
    <property type="match status" value="1"/>
</dbReference>
<dbReference type="InterPro" id="IPR012676">
    <property type="entry name" value="TGS-like"/>
</dbReference>
<comment type="similarity">
    <text evidence="1 13">Belongs to the class-II aminoacyl-tRNA synthetase family.</text>
</comment>
<dbReference type="Pfam" id="PF07973">
    <property type="entry name" value="tRNA_SAD"/>
    <property type="match status" value="1"/>
</dbReference>
<protein>
    <recommendedName>
        <fullName evidence="13">Threonine--tRNA ligase</fullName>
        <ecNumber evidence="13">6.1.1.3</ecNumber>
    </recommendedName>
    <alternativeName>
        <fullName evidence="13">Threonyl-tRNA synthetase</fullName>
        <shortName evidence="13">ThrRS</shortName>
    </alternativeName>
</protein>
<evidence type="ECO:0000313" key="16">
    <source>
        <dbReference type="EMBL" id="AZV78811.1"/>
    </source>
</evidence>
<dbReference type="InterPro" id="IPR047246">
    <property type="entry name" value="ThrRS_anticodon"/>
</dbReference>
<dbReference type="CDD" id="cd00771">
    <property type="entry name" value="ThrRS_core"/>
    <property type="match status" value="1"/>
</dbReference>
<dbReference type="GO" id="GO:0004829">
    <property type="term" value="F:threonine-tRNA ligase activity"/>
    <property type="evidence" value="ECO:0007669"/>
    <property type="project" value="UniProtKB-UniRule"/>
</dbReference>
<keyword evidence="5 13" id="KW-0479">Metal-binding</keyword>
<dbReference type="SUPFAM" id="SSF55186">
    <property type="entry name" value="ThrRS/AlaRS common domain"/>
    <property type="match status" value="1"/>
</dbReference>
<dbReference type="InterPro" id="IPR036621">
    <property type="entry name" value="Anticodon-bd_dom_sf"/>
</dbReference>
<dbReference type="OrthoDB" id="9802304at2"/>
<dbReference type="Gene3D" id="3.40.50.800">
    <property type="entry name" value="Anticodon-binding domain"/>
    <property type="match status" value="1"/>
</dbReference>
<dbReference type="Gene3D" id="3.30.980.10">
    <property type="entry name" value="Threonyl-trna Synthetase, Chain A, domain 2"/>
    <property type="match status" value="1"/>
</dbReference>
<sequence length="648" mass="73771">MAQISLTFPDGNARSYDAGVTAAQVAADISSSLAKKAISATYNDQHWDLQWPIPADGSIALHTLKDEAQANELIRHDLAHIMARAVQALWPDTKVTIGPVIDNGWYYDFDRAEPFTPEDLGVIEKEMKKIINKREPVTTEVWDRDRAIQFYTDNDEPYKVELIDAIPGDEPLRMYWHGDWQDLCRGPHLAHTGQVPGDSFKLMSIAGAYWRGDSDRAMLQRIYGVAFTGKEKLKAHLTMLEEAAKRDHRKLGREMNLFHMQEEAPGQIFWHPNGWTIYTQLQDYMRRKQRADGYVEVNTPQVVDRKLWEASGHWDKYQEHMFIVEVDEEHAREKTINALKPMNCPCHVQVYNQGLKSYRDLPLRMAEFGSCNRYEPSGALHGIMRVRGFTQDDAHIFCTEDQIEAECAKFIDFLSSVYKDLGFEKFEIMFATRPEKRVGTEESWDHVEAALENAIKATGHDYTLDEGEGAFYGPKLDFKLTDAIGRVWQCGTFQVDPNLPERLDANYIGEDGAKHRPYMLHRACLGSFERFIGILIESHAGKLPFWLAPRQVVVASITSESDVYVMEVVSELQKAGVRVEADTRNEKINYKVREHSVGKVPVILAIGAREVEERTVSIRRLGQKQSQVDSLANVTKLLALEATAPDLL</sequence>
<evidence type="ECO:0000256" key="10">
    <source>
        <dbReference type="ARBA" id="ARBA00022917"/>
    </source>
</evidence>
<dbReference type="InterPro" id="IPR018163">
    <property type="entry name" value="Thr/Ala-tRNA-synth_IIc_edit"/>
</dbReference>
<evidence type="ECO:0000256" key="2">
    <source>
        <dbReference type="ARBA" id="ARBA00022490"/>
    </source>
</evidence>
<dbReference type="SUPFAM" id="SSF52954">
    <property type="entry name" value="Class II aaRS ABD-related"/>
    <property type="match status" value="1"/>
</dbReference>
<dbReference type="SUPFAM" id="SSF81271">
    <property type="entry name" value="TGS-like"/>
    <property type="match status" value="1"/>
</dbReference>
<keyword evidence="4 13" id="KW-0436">Ligase</keyword>
<dbReference type="GO" id="GO:0000049">
    <property type="term" value="F:tRNA binding"/>
    <property type="evidence" value="ECO:0007669"/>
    <property type="project" value="UniProtKB-KW"/>
</dbReference>
<dbReference type="InterPro" id="IPR002314">
    <property type="entry name" value="aa-tRNA-synt_IIb"/>
</dbReference>
<dbReference type="PRINTS" id="PR01047">
    <property type="entry name" value="TRNASYNTHTHR"/>
</dbReference>
<evidence type="ECO:0000256" key="11">
    <source>
        <dbReference type="ARBA" id="ARBA00023146"/>
    </source>
</evidence>
<dbReference type="Gene3D" id="3.30.930.10">
    <property type="entry name" value="Bira Bifunctional Protein, Domain 2"/>
    <property type="match status" value="1"/>
</dbReference>
<dbReference type="InterPro" id="IPR012675">
    <property type="entry name" value="Beta-grasp_dom_sf"/>
</dbReference>
<dbReference type="InterPro" id="IPR004095">
    <property type="entry name" value="TGS"/>
</dbReference>